<evidence type="ECO:0000256" key="1">
    <source>
        <dbReference type="SAM" id="Coils"/>
    </source>
</evidence>
<reference evidence="3" key="1">
    <citation type="journal article" date="2019" name="Int. J. Syst. Evol. Microbiol.">
        <title>The Global Catalogue of Microorganisms (GCM) 10K type strain sequencing project: providing services to taxonomists for standard genome sequencing and annotation.</title>
        <authorList>
            <consortium name="The Broad Institute Genomics Platform"/>
            <consortium name="The Broad Institute Genome Sequencing Center for Infectious Disease"/>
            <person name="Wu L."/>
            <person name="Ma J."/>
        </authorList>
    </citation>
    <scope>NUCLEOTIDE SEQUENCE [LARGE SCALE GENOMIC DNA]</scope>
    <source>
        <strain evidence="3">JCM 16703</strain>
    </source>
</reference>
<dbReference type="RefSeq" id="WP_344732967.1">
    <property type="nucleotide sequence ID" value="NZ_BAAAZH010000012.1"/>
</dbReference>
<dbReference type="EMBL" id="BAAAZH010000012">
    <property type="protein sequence ID" value="GAA4117265.1"/>
    <property type="molecule type" value="Genomic_DNA"/>
</dbReference>
<feature type="coiled-coil region" evidence="1">
    <location>
        <begin position="24"/>
        <end position="73"/>
    </location>
</feature>
<sequence>MAMSTARTEYDPRFLPEFSPNPTLERLRDAIARLRRSRDRMLALERPSLQRGIERTEAMIDQLADRLHRAEAASTTAVVAATPIEAWAVLVDEEGREVSNRTFCVIEPDDGSGNRRVDRALELEGYPEEMARAVSLRLIGCDGGEGELALDAVGDAPLWFERSA</sequence>
<organism evidence="2 3">
    <name type="scientific">Nocardioides fonticola</name>
    <dbReference type="NCBI Taxonomy" id="450363"/>
    <lineage>
        <taxon>Bacteria</taxon>
        <taxon>Bacillati</taxon>
        <taxon>Actinomycetota</taxon>
        <taxon>Actinomycetes</taxon>
        <taxon>Propionibacteriales</taxon>
        <taxon>Nocardioidaceae</taxon>
        <taxon>Nocardioides</taxon>
    </lineage>
</organism>
<protein>
    <submittedName>
        <fullName evidence="2">Uncharacterized protein</fullName>
    </submittedName>
</protein>
<comment type="caution">
    <text evidence="2">The sequence shown here is derived from an EMBL/GenBank/DDBJ whole genome shotgun (WGS) entry which is preliminary data.</text>
</comment>
<accession>A0ABP7XHJ8</accession>
<dbReference type="Proteomes" id="UP001501495">
    <property type="component" value="Unassembled WGS sequence"/>
</dbReference>
<proteinExistence type="predicted"/>
<name>A0ABP7XHJ8_9ACTN</name>
<evidence type="ECO:0000313" key="3">
    <source>
        <dbReference type="Proteomes" id="UP001501495"/>
    </source>
</evidence>
<gene>
    <name evidence="2" type="ORF">GCM10022215_17690</name>
</gene>
<evidence type="ECO:0000313" key="2">
    <source>
        <dbReference type="EMBL" id="GAA4117265.1"/>
    </source>
</evidence>
<keyword evidence="1" id="KW-0175">Coiled coil</keyword>
<keyword evidence="3" id="KW-1185">Reference proteome</keyword>